<comment type="similarity">
    <text evidence="1">Belongs to the N(4)/N(6)-methyltransferase family.</text>
</comment>
<name>A0A0F9GNG8_9ZZZZ</name>
<keyword evidence="3" id="KW-0808">Transferase</keyword>
<dbReference type="GO" id="GO:0003677">
    <property type="term" value="F:DNA binding"/>
    <property type="evidence" value="ECO:0007669"/>
    <property type="project" value="InterPro"/>
</dbReference>
<evidence type="ECO:0000313" key="5">
    <source>
        <dbReference type="EMBL" id="KKM00410.1"/>
    </source>
</evidence>
<reference evidence="5" key="1">
    <citation type="journal article" date="2015" name="Nature">
        <title>Complex archaea that bridge the gap between prokaryotes and eukaryotes.</title>
        <authorList>
            <person name="Spang A."/>
            <person name="Saw J.H."/>
            <person name="Jorgensen S.L."/>
            <person name="Zaremba-Niedzwiedzka K."/>
            <person name="Martijn J."/>
            <person name="Lind A.E."/>
            <person name="van Eijk R."/>
            <person name="Schleper C."/>
            <person name="Guy L."/>
            <person name="Ettema T.J."/>
        </authorList>
    </citation>
    <scope>NUCLEOTIDE SEQUENCE</scope>
</reference>
<evidence type="ECO:0000256" key="2">
    <source>
        <dbReference type="ARBA" id="ARBA00022603"/>
    </source>
</evidence>
<organism evidence="5">
    <name type="scientific">marine sediment metagenome</name>
    <dbReference type="NCBI Taxonomy" id="412755"/>
    <lineage>
        <taxon>unclassified sequences</taxon>
        <taxon>metagenomes</taxon>
        <taxon>ecological metagenomes</taxon>
    </lineage>
</organism>
<protein>
    <recommendedName>
        <fullName evidence="4">DNA methylase N-4/N-6 domain-containing protein</fullName>
    </recommendedName>
</protein>
<dbReference type="SUPFAM" id="SSF53335">
    <property type="entry name" value="S-adenosyl-L-methionine-dependent methyltransferases"/>
    <property type="match status" value="1"/>
</dbReference>
<dbReference type="Gene3D" id="3.40.50.150">
    <property type="entry name" value="Vaccinia Virus protein VP39"/>
    <property type="match status" value="1"/>
</dbReference>
<dbReference type="EMBL" id="LAZR01017442">
    <property type="protein sequence ID" value="KKM00410.1"/>
    <property type="molecule type" value="Genomic_DNA"/>
</dbReference>
<dbReference type="PANTHER" id="PTHR13370">
    <property type="entry name" value="RNA METHYLASE-RELATED"/>
    <property type="match status" value="1"/>
</dbReference>
<dbReference type="GO" id="GO:0008170">
    <property type="term" value="F:N-methyltransferase activity"/>
    <property type="evidence" value="ECO:0007669"/>
    <property type="project" value="InterPro"/>
</dbReference>
<evidence type="ECO:0000256" key="3">
    <source>
        <dbReference type="ARBA" id="ARBA00022679"/>
    </source>
</evidence>
<dbReference type="InterPro" id="IPR001091">
    <property type="entry name" value="RM_Methyltransferase"/>
</dbReference>
<gene>
    <name evidence="5" type="ORF">LCGC14_1804740</name>
</gene>
<comment type="caution">
    <text evidence="5">The sequence shown here is derived from an EMBL/GenBank/DDBJ whole genome shotgun (WGS) entry which is preliminary data.</text>
</comment>
<dbReference type="PANTHER" id="PTHR13370:SF24">
    <property type="entry name" value="TYPE III RESTRICTION-MODIFICATION ENZYME STYLTI MOD SUBUNIT"/>
    <property type="match status" value="1"/>
</dbReference>
<evidence type="ECO:0000259" key="4">
    <source>
        <dbReference type="Pfam" id="PF01555"/>
    </source>
</evidence>
<dbReference type="PROSITE" id="PS00092">
    <property type="entry name" value="N6_MTASE"/>
    <property type="match status" value="1"/>
</dbReference>
<dbReference type="InterPro" id="IPR002941">
    <property type="entry name" value="DNA_methylase_N4/N6"/>
</dbReference>
<sequence>MIYHCDYIEGSKKHILDECIDLIICDPPFGIKESKLKSVYNRKSDKIIKGYMEAPKNYYKFTTDWMTEAKRILKKDGSMYIISGWTYSDIIGRVIRELNLCLINKIIWNFPFGIYTKKKYVTIHYEIFYLKKRKSSKPIFNTDCRYQGGKKIYQDLQSVWKINKENQPGKVKNINKLPEELVNKMIQYSSDRGDVVCDFFLGNFTTAISSKKLDRLAVGFEMNEESFNIGLSKLGKTTKTEDIFENI</sequence>
<dbReference type="InterPro" id="IPR002052">
    <property type="entry name" value="DNA_methylase_N6_adenine_CS"/>
</dbReference>
<feature type="domain" description="DNA methylase N-4/N-6" evidence="4">
    <location>
        <begin position="20"/>
        <end position="229"/>
    </location>
</feature>
<accession>A0A0F9GNG8</accession>
<dbReference type="PRINTS" id="PR00508">
    <property type="entry name" value="S21N4MTFRASE"/>
</dbReference>
<dbReference type="GO" id="GO:0032259">
    <property type="term" value="P:methylation"/>
    <property type="evidence" value="ECO:0007669"/>
    <property type="project" value="UniProtKB-KW"/>
</dbReference>
<proteinExistence type="inferred from homology"/>
<evidence type="ECO:0000256" key="1">
    <source>
        <dbReference type="ARBA" id="ARBA00006594"/>
    </source>
</evidence>
<keyword evidence="2" id="KW-0489">Methyltransferase</keyword>
<dbReference type="GO" id="GO:0005737">
    <property type="term" value="C:cytoplasm"/>
    <property type="evidence" value="ECO:0007669"/>
    <property type="project" value="TreeGrafter"/>
</dbReference>
<dbReference type="InterPro" id="IPR029063">
    <property type="entry name" value="SAM-dependent_MTases_sf"/>
</dbReference>
<dbReference type="AlphaFoldDB" id="A0A0F9GNG8"/>
<dbReference type="Pfam" id="PF01555">
    <property type="entry name" value="N6_N4_Mtase"/>
    <property type="match status" value="1"/>
</dbReference>